<accession>A0ABT1WUZ5</accession>
<evidence type="ECO:0000256" key="3">
    <source>
        <dbReference type="ARBA" id="ARBA00023002"/>
    </source>
</evidence>
<evidence type="ECO:0000313" key="5">
    <source>
        <dbReference type="Proteomes" id="UP001206331"/>
    </source>
</evidence>
<dbReference type="SUPFAM" id="SSF51412">
    <property type="entry name" value="Inosine monophosphate dehydrogenase (IMPDH)"/>
    <property type="match status" value="1"/>
</dbReference>
<dbReference type="GO" id="GO:0004497">
    <property type="term" value="F:monooxygenase activity"/>
    <property type="evidence" value="ECO:0007669"/>
    <property type="project" value="UniProtKB-KW"/>
</dbReference>
<dbReference type="Proteomes" id="UP001206331">
    <property type="component" value="Unassembled WGS sequence"/>
</dbReference>
<dbReference type="Gene3D" id="3.20.20.70">
    <property type="entry name" value="Aldolase class I"/>
    <property type="match status" value="1"/>
</dbReference>
<sequence>MKNRITEILGIEKPIVQGPMSWVTNAEFVAAVSNAGGYGVLGPNAGQTEMTSSPIETAERMRAEIRKTKALTDKPFGVNLAPNPDQSKDPWTRPIIDVIKEEGVHGVVWMGIGDGTVLPEIFAELKQAGVKIIFRAITPTIANTQQAEQAGADIIVATGFDEGGLMPEKAIGTFAIVPMIVDAAKNVPVMAAGGISDHRTTKATFALGAEGIFVGTALLATKENPTHQRVKESIVRSTPDDLLLFKAPPTFARSFTGKLTEKLVELTQSGADDSEIGKAMAGLSGFGNGMMKGDFDNGWGCVGLGIANIHEIKTVAEVIDGLFAE</sequence>
<evidence type="ECO:0000256" key="2">
    <source>
        <dbReference type="ARBA" id="ARBA00022643"/>
    </source>
</evidence>
<evidence type="ECO:0000256" key="1">
    <source>
        <dbReference type="ARBA" id="ARBA00022630"/>
    </source>
</evidence>
<dbReference type="RefSeq" id="WP_015674443.1">
    <property type="nucleotide sequence ID" value="NZ_CP090556.1"/>
</dbReference>
<name>A0ABT1WUZ5_ACTSU</name>
<keyword evidence="1" id="KW-0285">Flavoprotein</keyword>
<keyword evidence="4" id="KW-0503">Monooxygenase</keyword>
<dbReference type="GeneID" id="34290531"/>
<keyword evidence="3" id="KW-0560">Oxidoreductase</keyword>
<keyword evidence="2" id="KW-0288">FMN</keyword>
<gene>
    <name evidence="4" type="ORF">LZL92_08065</name>
</gene>
<protein>
    <submittedName>
        <fullName evidence="4">Nitronate monooxygenase</fullName>
    </submittedName>
</protein>
<dbReference type="Pfam" id="PF03060">
    <property type="entry name" value="NMO"/>
    <property type="match status" value="1"/>
</dbReference>
<comment type="caution">
    <text evidence="4">The sequence shown here is derived from an EMBL/GenBank/DDBJ whole genome shotgun (WGS) entry which is preliminary data.</text>
</comment>
<organism evidence="4 5">
    <name type="scientific">Actinobacillus suis</name>
    <dbReference type="NCBI Taxonomy" id="716"/>
    <lineage>
        <taxon>Bacteria</taxon>
        <taxon>Pseudomonadati</taxon>
        <taxon>Pseudomonadota</taxon>
        <taxon>Gammaproteobacteria</taxon>
        <taxon>Pasteurellales</taxon>
        <taxon>Pasteurellaceae</taxon>
        <taxon>Actinobacillus</taxon>
    </lineage>
</organism>
<proteinExistence type="predicted"/>
<dbReference type="InterPro" id="IPR013785">
    <property type="entry name" value="Aldolase_TIM"/>
</dbReference>
<evidence type="ECO:0000313" key="4">
    <source>
        <dbReference type="EMBL" id="MCQ9630239.1"/>
    </source>
</evidence>
<reference evidence="4 5" key="1">
    <citation type="submission" date="2021-12" db="EMBL/GenBank/DDBJ databases">
        <title>Identification and characterization of A. suis stains in western Canada.</title>
        <authorList>
            <person name="Kulathunga D.G.R.S."/>
            <person name="De Oliveira Costa M."/>
        </authorList>
    </citation>
    <scope>NUCLEOTIDE SEQUENCE [LARGE SCALE GENOMIC DNA]</scope>
    <source>
        <strain evidence="4 5">18_292</strain>
    </source>
</reference>
<dbReference type="InterPro" id="IPR004136">
    <property type="entry name" value="NMO"/>
</dbReference>
<dbReference type="PANTHER" id="PTHR32332">
    <property type="entry name" value="2-NITROPROPANE DIOXYGENASE"/>
    <property type="match status" value="1"/>
</dbReference>
<dbReference type="EMBL" id="JAJUPA010000008">
    <property type="protein sequence ID" value="MCQ9630239.1"/>
    <property type="molecule type" value="Genomic_DNA"/>
</dbReference>
<dbReference type="CDD" id="cd04730">
    <property type="entry name" value="NPD_like"/>
    <property type="match status" value="1"/>
</dbReference>
<dbReference type="PANTHER" id="PTHR32332:SF20">
    <property type="entry name" value="2-NITROPROPANE DIOXYGENASE-LIKE PROTEIN"/>
    <property type="match status" value="1"/>
</dbReference>
<keyword evidence="5" id="KW-1185">Reference proteome</keyword>